<dbReference type="InParanoid" id="A0A5J5F6W4"/>
<keyword evidence="3" id="KW-1185">Reference proteome</keyword>
<dbReference type="EMBL" id="VXIS01000026">
    <property type="protein sequence ID" value="KAA8912221.1"/>
    <property type="molecule type" value="Genomic_DNA"/>
</dbReference>
<sequence length="351" mass="39509">MLSGETSEAKAITSIGSGLLTLEFHPRTARENAAFAKERAAVAEEKARFAKQRAAFAQERAAFAESRAEYKSQGGQKEATAAEDKARFAKKKSLSAQERQQQKVAFAQARAGFADEKVDFAEERDPLGPKTERRRKLHLPKTELISPKTGLVWPMRKLLSPTSELNTRGRETSSTAFRRRESCFLKSCFRQRDSYFREHLSFTAPVREKDGVDVVETHACDAAAVSLADFIDGKDDWRNTPFPSDFHDYNISLNVTWHSRVTKRITLGRRMKTIGYCFQRLRQGLTDTKQPTHVSSVPFQRRPLQLKWVPSAPGNRTDYTAAEDQGKGPTPLICALAARPYVMTRTSGFDD</sequence>
<evidence type="ECO:0000256" key="1">
    <source>
        <dbReference type="SAM" id="MobiDB-lite"/>
    </source>
</evidence>
<feature type="region of interest" description="Disordered" evidence="1">
    <location>
        <begin position="66"/>
        <end position="101"/>
    </location>
</feature>
<name>A0A5J5F6W4_9PEZI</name>
<proteinExistence type="predicted"/>
<dbReference type="AlphaFoldDB" id="A0A5J5F6W4"/>
<organism evidence="2 3">
    <name type="scientific">Sphaerosporella brunnea</name>
    <dbReference type="NCBI Taxonomy" id="1250544"/>
    <lineage>
        <taxon>Eukaryota</taxon>
        <taxon>Fungi</taxon>
        <taxon>Dikarya</taxon>
        <taxon>Ascomycota</taxon>
        <taxon>Pezizomycotina</taxon>
        <taxon>Pezizomycetes</taxon>
        <taxon>Pezizales</taxon>
        <taxon>Pyronemataceae</taxon>
        <taxon>Sphaerosporella</taxon>
    </lineage>
</organism>
<protein>
    <submittedName>
        <fullName evidence="2">Uncharacterized protein</fullName>
    </submittedName>
</protein>
<evidence type="ECO:0000313" key="2">
    <source>
        <dbReference type="EMBL" id="KAA8912221.1"/>
    </source>
</evidence>
<accession>A0A5J5F6W4</accession>
<comment type="caution">
    <text evidence="2">The sequence shown here is derived from an EMBL/GenBank/DDBJ whole genome shotgun (WGS) entry which is preliminary data.</text>
</comment>
<evidence type="ECO:0000313" key="3">
    <source>
        <dbReference type="Proteomes" id="UP000326924"/>
    </source>
</evidence>
<reference evidence="2 3" key="1">
    <citation type="submission" date="2019-09" db="EMBL/GenBank/DDBJ databases">
        <title>Draft genome of the ectomycorrhizal ascomycete Sphaerosporella brunnea.</title>
        <authorList>
            <consortium name="DOE Joint Genome Institute"/>
            <person name="Benucci G.M."/>
            <person name="Marozzi G."/>
            <person name="Antonielli L."/>
            <person name="Sanchez S."/>
            <person name="Marco P."/>
            <person name="Wang X."/>
            <person name="Falini L.B."/>
            <person name="Barry K."/>
            <person name="Haridas S."/>
            <person name="Lipzen A."/>
            <person name="Labutti K."/>
            <person name="Grigoriev I.V."/>
            <person name="Murat C."/>
            <person name="Martin F."/>
            <person name="Albertini E."/>
            <person name="Donnini D."/>
            <person name="Bonito G."/>
        </authorList>
    </citation>
    <scope>NUCLEOTIDE SEQUENCE [LARGE SCALE GENOMIC DNA]</scope>
    <source>
        <strain evidence="2 3">Sb_GMNB300</strain>
    </source>
</reference>
<dbReference type="Proteomes" id="UP000326924">
    <property type="component" value="Unassembled WGS sequence"/>
</dbReference>
<gene>
    <name evidence="2" type="ORF">FN846DRAFT_887341</name>
</gene>